<feature type="transmembrane region" description="Helical" evidence="1">
    <location>
        <begin position="33"/>
        <end position="54"/>
    </location>
</feature>
<dbReference type="EMBL" id="JAPJUH010000005">
    <property type="protein sequence ID" value="MCX3266315.1"/>
    <property type="molecule type" value="Genomic_DNA"/>
</dbReference>
<keyword evidence="1" id="KW-1133">Transmembrane helix</keyword>
<protein>
    <submittedName>
        <fullName evidence="2">Uncharacterized protein</fullName>
    </submittedName>
</protein>
<name>A0A9X3DFQ2_9SPHI</name>
<keyword evidence="1" id="KW-0812">Transmembrane</keyword>
<evidence type="ECO:0000313" key="3">
    <source>
        <dbReference type="Proteomes" id="UP001142592"/>
    </source>
</evidence>
<dbReference type="AlphaFoldDB" id="A0A9X3DFQ2"/>
<gene>
    <name evidence="2" type="ORF">OQZ29_16265</name>
</gene>
<organism evidence="2 3">
    <name type="scientific">Pedobacter agri</name>
    <dbReference type="NCBI Taxonomy" id="454586"/>
    <lineage>
        <taxon>Bacteria</taxon>
        <taxon>Pseudomonadati</taxon>
        <taxon>Bacteroidota</taxon>
        <taxon>Sphingobacteriia</taxon>
        <taxon>Sphingobacteriales</taxon>
        <taxon>Sphingobacteriaceae</taxon>
        <taxon>Pedobacter</taxon>
    </lineage>
</organism>
<accession>A0A9X3DFQ2</accession>
<keyword evidence="1" id="KW-0472">Membrane</keyword>
<evidence type="ECO:0000256" key="1">
    <source>
        <dbReference type="SAM" id="Phobius"/>
    </source>
</evidence>
<dbReference type="RefSeq" id="WP_010601479.1">
    <property type="nucleotide sequence ID" value="NZ_JAPJUH010000005.1"/>
</dbReference>
<proteinExistence type="predicted"/>
<evidence type="ECO:0000313" key="2">
    <source>
        <dbReference type="EMBL" id="MCX3266315.1"/>
    </source>
</evidence>
<reference evidence="2" key="1">
    <citation type="submission" date="2022-11" db="EMBL/GenBank/DDBJ databases">
        <authorList>
            <person name="Graham C."/>
            <person name="Newman J.D."/>
        </authorList>
    </citation>
    <scope>NUCLEOTIDE SEQUENCE</scope>
    <source>
        <strain evidence="2">DSM 19486</strain>
    </source>
</reference>
<comment type="caution">
    <text evidence="2">The sequence shown here is derived from an EMBL/GenBank/DDBJ whole genome shotgun (WGS) entry which is preliminary data.</text>
</comment>
<dbReference type="Proteomes" id="UP001142592">
    <property type="component" value="Unassembled WGS sequence"/>
</dbReference>
<sequence>MAYIITITLCIAFLVQKIFSAKAAHDRKDLRKYKADLVVLTIALVGGTVLIVLMRHMLNK</sequence>
<keyword evidence="3" id="KW-1185">Reference proteome</keyword>